<name>A0A3S1AQM4_9CYAN</name>
<reference evidence="1" key="2">
    <citation type="journal article" date="2019" name="Genome Biol. Evol.">
        <title>Day and night: Metabolic profiles and evolutionary relationships of six axenic non-marine cyanobacteria.</title>
        <authorList>
            <person name="Will S.E."/>
            <person name="Henke P."/>
            <person name="Boedeker C."/>
            <person name="Huang S."/>
            <person name="Brinkmann H."/>
            <person name="Rohde M."/>
            <person name="Jarek M."/>
            <person name="Friedl T."/>
            <person name="Seufert S."/>
            <person name="Schumacher M."/>
            <person name="Overmann J."/>
            <person name="Neumann-Schaal M."/>
            <person name="Petersen J."/>
        </authorList>
    </citation>
    <scope>NUCLEOTIDE SEQUENCE [LARGE SCALE GENOMIC DNA]</scope>
    <source>
        <strain evidence="1">PCC 7102</strain>
    </source>
</reference>
<evidence type="ECO:0000313" key="2">
    <source>
        <dbReference type="Proteomes" id="UP000271624"/>
    </source>
</evidence>
<gene>
    <name evidence="1" type="ORF">DSM106972_008410</name>
</gene>
<dbReference type="Proteomes" id="UP000271624">
    <property type="component" value="Unassembled WGS sequence"/>
</dbReference>
<reference evidence="1" key="1">
    <citation type="submission" date="2018-12" db="EMBL/GenBank/DDBJ databases">
        <authorList>
            <person name="Will S."/>
            <person name="Neumann-Schaal M."/>
            <person name="Henke P."/>
        </authorList>
    </citation>
    <scope>NUCLEOTIDE SEQUENCE</scope>
    <source>
        <strain evidence="1">PCC 7102</strain>
    </source>
</reference>
<dbReference type="EMBL" id="RSCL01000002">
    <property type="protein sequence ID" value="RUT08788.1"/>
    <property type="molecule type" value="Genomic_DNA"/>
</dbReference>
<evidence type="ECO:0000313" key="1">
    <source>
        <dbReference type="EMBL" id="RUT08788.1"/>
    </source>
</evidence>
<evidence type="ECO:0008006" key="3">
    <source>
        <dbReference type="Google" id="ProtNLM"/>
    </source>
</evidence>
<dbReference type="OrthoDB" id="527295at2"/>
<sequence>MKKRDSINQKFSTFVQFTEADNITSVSWQVDVELERHIKKIRQSDCEAKEQFWALYFLKSILQVPQVEKEKSLLNNCIYQDNQLENSRDYSLKAEKHLFAYLQESCLWAAYKVYKKFTLIRYKYPLEECFQIACIGAKPSKLFKNFNLNYSNNINSYAVKTLIHFIQNTIYSQDIETKSLKYSDYGLLKDLTKIELKTAFLWHGITQQEIDLYCIAWKCFDDVYSSNKLKSSRSLNSPNSEQIKQICFCYNLRLQQLNISAIPASEEKIQQMLSTCIKVAREYRTKRFTPLDDYENIHGFQTNILDNIIQEERWEQVLFILSQIFLSMPEAGQIMIKLCKGFSLTQSEVANILKDKYCDLQKQYQVARQLAKYNRNILKDFLMQWQLVEPDMPLNNEKDIENIKEALDECLQLYIQKILNDCLELIISELKKENNARVNEQNNQAIIHPNIKNRVIIGFIDQLEQEMSLRSNSLESVEDKITIFVDEWLKAKSYSLKY</sequence>
<accession>A0A3S1AQM4</accession>
<organism evidence="1 2">
    <name type="scientific">Dulcicalothrix desertica PCC 7102</name>
    <dbReference type="NCBI Taxonomy" id="232991"/>
    <lineage>
        <taxon>Bacteria</taxon>
        <taxon>Bacillati</taxon>
        <taxon>Cyanobacteriota</taxon>
        <taxon>Cyanophyceae</taxon>
        <taxon>Nostocales</taxon>
        <taxon>Calotrichaceae</taxon>
        <taxon>Dulcicalothrix</taxon>
    </lineage>
</organism>
<dbReference type="AlphaFoldDB" id="A0A3S1AQM4"/>
<proteinExistence type="predicted"/>
<comment type="caution">
    <text evidence="1">The sequence shown here is derived from an EMBL/GenBank/DDBJ whole genome shotgun (WGS) entry which is preliminary data.</text>
</comment>
<dbReference type="RefSeq" id="WP_127079195.1">
    <property type="nucleotide sequence ID" value="NZ_RSCL01000002.1"/>
</dbReference>
<protein>
    <recommendedName>
        <fullName evidence="3">RNA polymerase sigma-70 region 4 domain-containing protein</fullName>
    </recommendedName>
</protein>
<keyword evidence="2" id="KW-1185">Reference proteome</keyword>